<evidence type="ECO:0000313" key="2">
    <source>
        <dbReference type="Proteomes" id="UP000536640"/>
    </source>
</evidence>
<evidence type="ECO:0000313" key="1">
    <source>
        <dbReference type="EMBL" id="MBB5186319.1"/>
    </source>
</evidence>
<dbReference type="InterPro" id="IPR037257">
    <property type="entry name" value="T2SS_E_N_sf"/>
</dbReference>
<organism evidence="1 2">
    <name type="scientific">Zhongshania antarctica</name>
    <dbReference type="NCBI Taxonomy" id="641702"/>
    <lineage>
        <taxon>Bacteria</taxon>
        <taxon>Pseudomonadati</taxon>
        <taxon>Pseudomonadota</taxon>
        <taxon>Gammaproteobacteria</taxon>
        <taxon>Cellvibrionales</taxon>
        <taxon>Spongiibacteraceae</taxon>
        <taxon>Zhongshania</taxon>
    </lineage>
</organism>
<sequence>MNPTILGRTQPSPISLGQLLVSGGFITTGTLNQALSTQRWSRRRLGDVLMQRHELCAVEKQTILALQKKLASQALELKPDGSMPKALQLSLGQLLLDNGEITQSQLDKALAEHNSQHRRLGEVLIEQQVLSPICLAHWLQLQKKLISAAAVAAWMMAGSCNVAADENKTSLWQKFIAGKLTIEKAADSKNTWGQQGTEKVSRLNIKNRDLSELSRSSDGTLTLRLGQQGLNIVKRF</sequence>
<accession>A0A840QZU0</accession>
<dbReference type="EMBL" id="JACHHW010000002">
    <property type="protein sequence ID" value="MBB5186319.1"/>
    <property type="molecule type" value="Genomic_DNA"/>
</dbReference>
<reference evidence="1 2" key="1">
    <citation type="submission" date="2020-08" db="EMBL/GenBank/DDBJ databases">
        <title>Genomic Encyclopedia of Type Strains, Phase IV (KMG-IV): sequencing the most valuable type-strain genomes for metagenomic binning, comparative biology and taxonomic classification.</title>
        <authorList>
            <person name="Goeker M."/>
        </authorList>
    </citation>
    <scope>NUCLEOTIDE SEQUENCE [LARGE SCALE GENOMIC DNA]</scope>
    <source>
        <strain evidence="1 2">DSM 25701</strain>
    </source>
</reference>
<dbReference type="AlphaFoldDB" id="A0A840QZU0"/>
<keyword evidence="2" id="KW-1185">Reference proteome</keyword>
<dbReference type="RefSeq" id="WP_184461132.1">
    <property type="nucleotide sequence ID" value="NZ_JACHHW010000002.1"/>
</dbReference>
<dbReference type="SUPFAM" id="SSF160246">
    <property type="entry name" value="EspE N-terminal domain-like"/>
    <property type="match status" value="2"/>
</dbReference>
<dbReference type="Proteomes" id="UP000536640">
    <property type="component" value="Unassembled WGS sequence"/>
</dbReference>
<gene>
    <name evidence="1" type="ORF">HNQ57_000580</name>
</gene>
<name>A0A840QZU0_9GAMM</name>
<comment type="caution">
    <text evidence="1">The sequence shown here is derived from an EMBL/GenBank/DDBJ whole genome shotgun (WGS) entry which is preliminary data.</text>
</comment>
<proteinExistence type="predicted"/>
<protein>
    <submittedName>
        <fullName evidence="1">Uncharacterized protein</fullName>
    </submittedName>
</protein>